<keyword evidence="5" id="KW-0552">Olfaction</keyword>
<gene>
    <name evidence="11" type="ORF">ILUMI_20216</name>
</gene>
<evidence type="ECO:0000313" key="11">
    <source>
        <dbReference type="EMBL" id="KAF2885958.1"/>
    </source>
</evidence>
<keyword evidence="12" id="KW-1185">Reference proteome</keyword>
<evidence type="ECO:0000256" key="6">
    <source>
        <dbReference type="ARBA" id="ARBA00022989"/>
    </source>
</evidence>
<keyword evidence="4 10" id="KW-0812">Transmembrane</keyword>
<keyword evidence="6 10" id="KW-1133">Transmembrane helix</keyword>
<keyword evidence="9" id="KW-0807">Transducer</keyword>
<protein>
    <recommendedName>
        <fullName evidence="13">Odorant receptor</fullName>
    </recommendedName>
</protein>
<sequence length="328" mass="37520">MVQFINIEKDVSEFVRNLEEIFCFVQVLGKIAVVTFRSYDFMRLVENTKEFWSFNKCNQQTKAEMNSIQLFIIRLQKIFAWTFLIAGLLVMGVPLLERTHAVGIWTLEGHEMLYNYVMVGQPIVIPFSGIMVGALDCMYLGFCAEIVIQFKLVNRFLEELTAGGSNYHSMQENYLNKMRICIHHHKLLLWFVKDFRETFSSIFLLEYFTVGPLACVELFAALESFSFQTQMRHATIFMVVIIQLSFYCIPANYISNEALAVSDAVYFSGWYSPYFPSLKTPLLLMVQNSQAGITIKAGGLITINAQTLVTILKVAWSACSLARGLKQN</sequence>
<keyword evidence="2" id="KW-1003">Cell membrane</keyword>
<feature type="transmembrane region" description="Helical" evidence="10">
    <location>
        <begin position="234"/>
        <end position="254"/>
    </location>
</feature>
<comment type="subcellular location">
    <subcellularLocation>
        <location evidence="1">Cell membrane</location>
        <topology evidence="1">Multi-pass membrane protein</topology>
    </subcellularLocation>
</comment>
<dbReference type="Proteomes" id="UP000801492">
    <property type="component" value="Unassembled WGS sequence"/>
</dbReference>
<feature type="transmembrane region" description="Helical" evidence="10">
    <location>
        <begin position="116"/>
        <end position="142"/>
    </location>
</feature>
<dbReference type="EMBL" id="VTPC01089077">
    <property type="protein sequence ID" value="KAF2885958.1"/>
    <property type="molecule type" value="Genomic_DNA"/>
</dbReference>
<feature type="transmembrane region" description="Helical" evidence="10">
    <location>
        <begin position="202"/>
        <end position="222"/>
    </location>
</feature>
<evidence type="ECO:0000256" key="9">
    <source>
        <dbReference type="ARBA" id="ARBA00023224"/>
    </source>
</evidence>
<evidence type="ECO:0000256" key="1">
    <source>
        <dbReference type="ARBA" id="ARBA00004651"/>
    </source>
</evidence>
<evidence type="ECO:0000256" key="4">
    <source>
        <dbReference type="ARBA" id="ARBA00022692"/>
    </source>
</evidence>
<dbReference type="InterPro" id="IPR004117">
    <property type="entry name" value="7tm6_olfct_rcpt"/>
</dbReference>
<dbReference type="GO" id="GO:0005549">
    <property type="term" value="F:odorant binding"/>
    <property type="evidence" value="ECO:0007669"/>
    <property type="project" value="InterPro"/>
</dbReference>
<evidence type="ECO:0000256" key="7">
    <source>
        <dbReference type="ARBA" id="ARBA00023136"/>
    </source>
</evidence>
<evidence type="ECO:0000256" key="8">
    <source>
        <dbReference type="ARBA" id="ARBA00023170"/>
    </source>
</evidence>
<proteinExistence type="predicted"/>
<evidence type="ECO:0000256" key="2">
    <source>
        <dbReference type="ARBA" id="ARBA00022475"/>
    </source>
</evidence>
<evidence type="ECO:0000256" key="3">
    <source>
        <dbReference type="ARBA" id="ARBA00022606"/>
    </source>
</evidence>
<evidence type="ECO:0000256" key="5">
    <source>
        <dbReference type="ARBA" id="ARBA00022725"/>
    </source>
</evidence>
<dbReference type="AlphaFoldDB" id="A0A8K0G533"/>
<dbReference type="PANTHER" id="PTHR21137">
    <property type="entry name" value="ODORANT RECEPTOR"/>
    <property type="match status" value="1"/>
</dbReference>
<organism evidence="11 12">
    <name type="scientific">Ignelater luminosus</name>
    <name type="common">Cucubano</name>
    <name type="synonym">Pyrophorus luminosus</name>
    <dbReference type="NCBI Taxonomy" id="2038154"/>
    <lineage>
        <taxon>Eukaryota</taxon>
        <taxon>Metazoa</taxon>
        <taxon>Ecdysozoa</taxon>
        <taxon>Arthropoda</taxon>
        <taxon>Hexapoda</taxon>
        <taxon>Insecta</taxon>
        <taxon>Pterygota</taxon>
        <taxon>Neoptera</taxon>
        <taxon>Endopterygota</taxon>
        <taxon>Coleoptera</taxon>
        <taxon>Polyphaga</taxon>
        <taxon>Elateriformia</taxon>
        <taxon>Elateroidea</taxon>
        <taxon>Elateridae</taxon>
        <taxon>Agrypninae</taxon>
        <taxon>Pyrophorini</taxon>
        <taxon>Ignelater</taxon>
    </lineage>
</organism>
<dbReference type="GO" id="GO:0004984">
    <property type="term" value="F:olfactory receptor activity"/>
    <property type="evidence" value="ECO:0007669"/>
    <property type="project" value="InterPro"/>
</dbReference>
<keyword evidence="8" id="KW-0675">Receptor</keyword>
<dbReference type="GO" id="GO:0005886">
    <property type="term" value="C:plasma membrane"/>
    <property type="evidence" value="ECO:0007669"/>
    <property type="project" value="UniProtKB-SubCell"/>
</dbReference>
<keyword evidence="3" id="KW-0716">Sensory transduction</keyword>
<evidence type="ECO:0008006" key="13">
    <source>
        <dbReference type="Google" id="ProtNLM"/>
    </source>
</evidence>
<comment type="caution">
    <text evidence="11">The sequence shown here is derived from an EMBL/GenBank/DDBJ whole genome shotgun (WGS) entry which is preliminary data.</text>
</comment>
<reference evidence="11" key="1">
    <citation type="submission" date="2019-08" db="EMBL/GenBank/DDBJ databases">
        <title>The genome of the North American firefly Photinus pyralis.</title>
        <authorList>
            <consortium name="Photinus pyralis genome working group"/>
            <person name="Fallon T.R."/>
            <person name="Sander Lower S.E."/>
            <person name="Weng J.-K."/>
        </authorList>
    </citation>
    <scope>NUCLEOTIDE SEQUENCE</scope>
    <source>
        <strain evidence="11">TRF0915ILg1</strain>
        <tissue evidence="11">Whole body</tissue>
    </source>
</reference>
<dbReference type="OrthoDB" id="676979at2759"/>
<evidence type="ECO:0000256" key="10">
    <source>
        <dbReference type="SAM" id="Phobius"/>
    </source>
</evidence>
<dbReference type="Pfam" id="PF02949">
    <property type="entry name" value="7tm_6"/>
    <property type="match status" value="1"/>
</dbReference>
<evidence type="ECO:0000313" key="12">
    <source>
        <dbReference type="Proteomes" id="UP000801492"/>
    </source>
</evidence>
<accession>A0A8K0G533</accession>
<name>A0A8K0G533_IGNLU</name>
<dbReference type="PANTHER" id="PTHR21137:SF35">
    <property type="entry name" value="ODORANT RECEPTOR 19A-RELATED"/>
    <property type="match status" value="1"/>
</dbReference>
<keyword evidence="7 10" id="KW-0472">Membrane</keyword>
<feature type="transmembrane region" description="Helical" evidence="10">
    <location>
        <begin position="78"/>
        <end position="96"/>
    </location>
</feature>
<dbReference type="GO" id="GO:0007165">
    <property type="term" value="P:signal transduction"/>
    <property type="evidence" value="ECO:0007669"/>
    <property type="project" value="UniProtKB-KW"/>
</dbReference>